<evidence type="ECO:0000313" key="2">
    <source>
        <dbReference type="Proteomes" id="UP000489961"/>
    </source>
</evidence>
<accession>A0A811GA63</accession>
<proteinExistence type="predicted"/>
<dbReference type="Proteomes" id="UP000489961">
    <property type="component" value="Unassembled WGS sequence"/>
</dbReference>
<evidence type="ECO:0000313" key="1">
    <source>
        <dbReference type="EMBL" id="CAB1212536.1"/>
    </source>
</evidence>
<dbReference type="EMBL" id="CADDTS010000022">
    <property type="protein sequence ID" value="CAB1212536.1"/>
    <property type="molecule type" value="Genomic_DNA"/>
</dbReference>
<dbReference type="AlphaFoldDB" id="A0A811GA63"/>
<organism evidence="1 2">
    <name type="scientific">Acinetobacter bouvetii</name>
    <dbReference type="NCBI Taxonomy" id="202951"/>
    <lineage>
        <taxon>Bacteria</taxon>
        <taxon>Pseudomonadati</taxon>
        <taxon>Pseudomonadota</taxon>
        <taxon>Gammaproteobacteria</taxon>
        <taxon>Moraxellales</taxon>
        <taxon>Moraxellaceae</taxon>
        <taxon>Acinetobacter</taxon>
    </lineage>
</organism>
<protein>
    <submittedName>
        <fullName evidence="1">Uncharacterized protein</fullName>
    </submittedName>
</protein>
<comment type="caution">
    <text evidence="1">The sequence shown here is derived from an EMBL/GenBank/DDBJ whole genome shotgun (WGS) entry which is preliminary data.</text>
</comment>
<name>A0A811GA63_9GAMM</name>
<gene>
    <name evidence="1" type="ORF">SFB21_1116</name>
</gene>
<sequence length="73" mass="8746">MSLLMSMPMKFECHHCKQYYLHLYQPEDHHYPSCPDCHQNGILLGLAEKEDFLQHPLIFLSSYLKQSWHKLSK</sequence>
<reference evidence="1 2" key="1">
    <citation type="submission" date="2020-02" db="EMBL/GenBank/DDBJ databases">
        <authorList>
            <person name="Chaudhuri R."/>
        </authorList>
    </citation>
    <scope>NUCLEOTIDE SEQUENCE [LARGE SCALE GENOMIC DNA]</scope>
    <source>
        <strain evidence="1">SFB21</strain>
    </source>
</reference>